<dbReference type="GO" id="GO:0005516">
    <property type="term" value="F:calmodulin binding"/>
    <property type="evidence" value="ECO:0007669"/>
    <property type="project" value="UniProtKB-KW"/>
</dbReference>
<accession>A0A835V6K7</accession>
<gene>
    <name evidence="8" type="primary">MLO</name>
    <name evidence="11" type="ORF">HPP92_008643</name>
</gene>
<comment type="caution">
    <text evidence="11">The sequence shown here is derived from an EMBL/GenBank/DDBJ whole genome shotgun (WGS) entry which is preliminary data.</text>
</comment>
<feature type="compositionally biased region" description="Low complexity" evidence="9">
    <location>
        <begin position="476"/>
        <end position="496"/>
    </location>
</feature>
<dbReference type="EMBL" id="JADCNM010000004">
    <property type="protein sequence ID" value="KAG0486548.1"/>
    <property type="molecule type" value="Genomic_DNA"/>
</dbReference>
<dbReference type="GO" id="GO:0016020">
    <property type="term" value="C:membrane"/>
    <property type="evidence" value="ECO:0007669"/>
    <property type="project" value="UniProtKB-SubCell"/>
</dbReference>
<evidence type="ECO:0000256" key="2">
    <source>
        <dbReference type="ARBA" id="ARBA00006574"/>
    </source>
</evidence>
<organism evidence="11 12">
    <name type="scientific">Vanilla planifolia</name>
    <name type="common">Vanilla</name>
    <dbReference type="NCBI Taxonomy" id="51239"/>
    <lineage>
        <taxon>Eukaryota</taxon>
        <taxon>Viridiplantae</taxon>
        <taxon>Streptophyta</taxon>
        <taxon>Embryophyta</taxon>
        <taxon>Tracheophyta</taxon>
        <taxon>Spermatophyta</taxon>
        <taxon>Magnoliopsida</taxon>
        <taxon>Liliopsida</taxon>
        <taxon>Asparagales</taxon>
        <taxon>Orchidaceae</taxon>
        <taxon>Vanilloideae</taxon>
        <taxon>Vanilleae</taxon>
        <taxon>Vanilla</taxon>
    </lineage>
</organism>
<keyword evidence="8" id="KW-0112">Calmodulin-binding</keyword>
<feature type="compositionally biased region" description="Low complexity" evidence="9">
    <location>
        <begin position="457"/>
        <end position="467"/>
    </location>
</feature>
<name>A0A835V6K7_VANPL</name>
<feature type="transmembrane region" description="Helical" evidence="10">
    <location>
        <begin position="126"/>
        <end position="147"/>
    </location>
</feature>
<dbReference type="Proteomes" id="UP000639772">
    <property type="component" value="Unassembled WGS sequence"/>
</dbReference>
<keyword evidence="4 8" id="KW-0611">Plant defense</keyword>
<keyword evidence="5 8" id="KW-1133">Transmembrane helix</keyword>
<keyword evidence="6 8" id="KW-0472">Membrane</keyword>
<comment type="subcellular location">
    <subcellularLocation>
        <location evidence="1 8">Membrane</location>
        <topology evidence="1 8">Multi-pass membrane protein</topology>
    </subcellularLocation>
</comment>
<dbReference type="OrthoDB" id="1388414at2759"/>
<feature type="transmembrane region" description="Helical" evidence="10">
    <location>
        <begin position="374"/>
        <end position="397"/>
    </location>
</feature>
<comment type="similarity">
    <text evidence="2 8">Belongs to the MLO family.</text>
</comment>
<evidence type="ECO:0000256" key="5">
    <source>
        <dbReference type="ARBA" id="ARBA00022989"/>
    </source>
</evidence>
<evidence type="ECO:0000313" key="12">
    <source>
        <dbReference type="Proteomes" id="UP000639772"/>
    </source>
</evidence>
<evidence type="ECO:0000313" key="11">
    <source>
        <dbReference type="EMBL" id="KAG0486548.1"/>
    </source>
</evidence>
<evidence type="ECO:0000256" key="8">
    <source>
        <dbReference type="RuleBase" id="RU280816"/>
    </source>
</evidence>
<comment type="domain">
    <text evidence="8">The C-terminus contains a calmodulin-binding domain, which binds calmodulin in a calcium-dependent fashion.</text>
</comment>
<dbReference type="PANTHER" id="PTHR31942:SF72">
    <property type="entry name" value="MLO-LIKE PROTEIN"/>
    <property type="match status" value="1"/>
</dbReference>
<dbReference type="PANTHER" id="PTHR31942">
    <property type="entry name" value="MLO-LIKE PROTEIN 1"/>
    <property type="match status" value="1"/>
</dbReference>
<dbReference type="GO" id="GO:0006952">
    <property type="term" value="P:defense response"/>
    <property type="evidence" value="ECO:0007669"/>
    <property type="project" value="UniProtKB-KW"/>
</dbReference>
<evidence type="ECO:0000256" key="9">
    <source>
        <dbReference type="SAM" id="MobiDB-lite"/>
    </source>
</evidence>
<evidence type="ECO:0000256" key="7">
    <source>
        <dbReference type="ARBA" id="ARBA00023265"/>
    </source>
</evidence>
<evidence type="ECO:0000256" key="10">
    <source>
        <dbReference type="SAM" id="Phobius"/>
    </source>
</evidence>
<feature type="region of interest" description="Disordered" evidence="9">
    <location>
        <begin position="457"/>
        <end position="497"/>
    </location>
</feature>
<feature type="transmembrane region" description="Helical" evidence="10">
    <location>
        <begin position="333"/>
        <end position="354"/>
    </location>
</feature>
<evidence type="ECO:0000256" key="4">
    <source>
        <dbReference type="ARBA" id="ARBA00022821"/>
    </source>
</evidence>
<feature type="transmembrane region" description="Helical" evidence="10">
    <location>
        <begin position="279"/>
        <end position="300"/>
    </location>
</feature>
<evidence type="ECO:0000256" key="1">
    <source>
        <dbReference type="ARBA" id="ARBA00004141"/>
    </source>
</evidence>
<evidence type="ECO:0000256" key="6">
    <source>
        <dbReference type="ARBA" id="ARBA00023136"/>
    </source>
</evidence>
<keyword evidence="3 8" id="KW-0812">Transmembrane</keyword>
<protein>
    <recommendedName>
        <fullName evidence="8">MLO-like protein</fullName>
    </recommendedName>
</protein>
<keyword evidence="7 8" id="KW-0568">Pathogenesis-related protein</keyword>
<dbReference type="Pfam" id="PF03094">
    <property type="entry name" value="Mlo"/>
    <property type="match status" value="1"/>
</dbReference>
<proteinExistence type="inferred from homology"/>
<dbReference type="InterPro" id="IPR004326">
    <property type="entry name" value="Mlo"/>
</dbReference>
<feature type="transmembrane region" description="Helical" evidence="10">
    <location>
        <begin position="12"/>
        <end position="36"/>
    </location>
</feature>
<feature type="transmembrane region" description="Helical" evidence="10">
    <location>
        <begin position="251"/>
        <end position="273"/>
    </location>
</feature>
<evidence type="ECO:0000256" key="3">
    <source>
        <dbReference type="ARBA" id="ARBA00022692"/>
    </source>
</evidence>
<comment type="function">
    <text evidence="8">May be involved in modulation of pathogen defense and leaf cell death.</text>
</comment>
<reference evidence="11 12" key="1">
    <citation type="journal article" date="2020" name="Nat. Food">
        <title>A phased Vanilla planifolia genome enables genetic improvement of flavour and production.</title>
        <authorList>
            <person name="Hasing T."/>
            <person name="Tang H."/>
            <person name="Brym M."/>
            <person name="Khazi F."/>
            <person name="Huang T."/>
            <person name="Chambers A.H."/>
        </authorList>
    </citation>
    <scope>NUCLEOTIDE SEQUENCE [LARGE SCALE GENOMIC DNA]</scope>
    <source>
        <tissue evidence="11">Leaf</tissue>
    </source>
</reference>
<feature type="transmembrane region" description="Helical" evidence="10">
    <location>
        <begin position="57"/>
        <end position="76"/>
    </location>
</feature>
<sequence length="544" mass="62120">MEHEESLASTPSWAVATVVAGLITLSLLLEHSLHVVSRLVEKSKRKSLNQAVYQFKSALRSLGFITLLLTIAYHPVSKICIPENFTNAFHPCSDDSFSSSDAQIGENESCAEGMVPLLSREGTNQLQVLILMLAVNFVICFLVTMVLGEMKLKKWELWEEETNTLDHRLSSDNRRFCLTKETSFGRRHLRYWSENPVLLWIACFLRQLTGSVSKADYFTLRNGFIDAHLCKNTNFNFHKLLRRSLDKDFKVLLTISLPIWTYVILSILFKAHIFRNRLWLEFIPLLVLFVVGAKLEAIIIEMCLKSSKETVVVTGELKVHPNDNLFWFGKPQLILYAIQFILIENSFKLAFLMWDLYTFGYKSCFHSTFAELAVNLVTSFLVQFICSYMTLPLYALVSQMGSSMKKTIFAEQVLAGLKNWRTNARRSLYGKEYITTLSSYRSSGVFSKVFSGASVTTLSTSRSPSPRKQSDGRRASSWITSPSSSSPRLRSGTLPSFEFPTQRRELEQIQKLTEEMIGPNRNSSVGEVSFRMWWKQEITRDLPA</sequence>
<dbReference type="AlphaFoldDB" id="A0A835V6K7"/>